<dbReference type="InterPro" id="IPR010982">
    <property type="entry name" value="Lambda_DNA-bd_dom_sf"/>
</dbReference>
<dbReference type="Gene3D" id="3.10.580.10">
    <property type="entry name" value="CBS-domain"/>
    <property type="match status" value="1"/>
</dbReference>
<dbReference type="GO" id="GO:0009086">
    <property type="term" value="P:methionine biosynthetic process"/>
    <property type="evidence" value="ECO:0007669"/>
    <property type="project" value="UniProtKB-KW"/>
</dbReference>
<dbReference type="PANTHER" id="PTHR43080">
    <property type="entry name" value="CBS DOMAIN-CONTAINING PROTEIN CBSX3, MITOCHONDRIAL"/>
    <property type="match status" value="1"/>
</dbReference>
<dbReference type="RefSeq" id="WP_048091525.1">
    <property type="nucleotide sequence ID" value="NZ_JMIY01000005.1"/>
</dbReference>
<keyword evidence="8" id="KW-1185">Reference proteome</keyword>
<comment type="caution">
    <text evidence="7">The sequence shown here is derived from an EMBL/GenBank/DDBJ whole genome shotgun (WGS) entry which is preliminary data.</text>
</comment>
<dbReference type="SUPFAM" id="SSF54631">
    <property type="entry name" value="CBS-domain pair"/>
    <property type="match status" value="1"/>
</dbReference>
<dbReference type="EMBL" id="JMIY01000005">
    <property type="protein sequence ID" value="KCZ71528.1"/>
    <property type="molecule type" value="Genomic_DNA"/>
</dbReference>
<dbReference type="PROSITE" id="PS51371">
    <property type="entry name" value="CBS"/>
    <property type="match status" value="1"/>
</dbReference>
<evidence type="ECO:0000256" key="1">
    <source>
        <dbReference type="ARBA" id="ARBA00022605"/>
    </source>
</evidence>
<sequence length="185" mass="20716">MFLPTPDDMRKIRLELNLTQNELASRAGVSQPLVARIESGDVDPRLSTLRKIFNAFDSARKERILVRDIMHSPVIHTSSGDSIEEAAWIMEEHGFSQMPVIDNGVPVGSISTDQIVRSMTDQDIRKVSHLLVQNIMDDSFPTISQTTDTNTVSRILEQNPAVLVLERGKVIGVVTKHDIMRMLRG</sequence>
<protein>
    <submittedName>
        <fullName evidence="7">Putative transcriptional regulator</fullName>
    </submittedName>
</protein>
<organism evidence="7 8">
    <name type="scientific">Candidatus Methanoperedens nitratireducens</name>
    <dbReference type="NCBI Taxonomy" id="1392998"/>
    <lineage>
        <taxon>Archaea</taxon>
        <taxon>Methanobacteriati</taxon>
        <taxon>Methanobacteriota</taxon>
        <taxon>Stenosarchaea group</taxon>
        <taxon>Methanomicrobia</taxon>
        <taxon>Methanosarcinales</taxon>
        <taxon>ANME-2 cluster</taxon>
        <taxon>Candidatus Methanoperedentaceae</taxon>
        <taxon>Candidatus Methanoperedens</taxon>
    </lineage>
</organism>
<keyword evidence="1" id="KW-0028">Amino-acid biosynthesis</keyword>
<dbReference type="SMART" id="SM00116">
    <property type="entry name" value="CBS"/>
    <property type="match status" value="2"/>
</dbReference>
<dbReference type="Gene3D" id="1.10.260.40">
    <property type="entry name" value="lambda repressor-like DNA-binding domains"/>
    <property type="match status" value="1"/>
</dbReference>
<dbReference type="PIRSF" id="PIRSF037253">
    <property type="entry name" value="HTH_CBS_prd"/>
    <property type="match status" value="1"/>
</dbReference>
<dbReference type="Pfam" id="PF00571">
    <property type="entry name" value="CBS"/>
    <property type="match status" value="2"/>
</dbReference>
<feature type="domain" description="CBS" evidence="6">
    <location>
        <begin position="70"/>
        <end position="127"/>
    </location>
</feature>
<proteinExistence type="predicted"/>
<dbReference type="InterPro" id="IPR000644">
    <property type="entry name" value="CBS_dom"/>
</dbReference>
<keyword evidence="3" id="KW-0486">Methionine biosynthesis</keyword>
<dbReference type="Proteomes" id="UP000027153">
    <property type="component" value="Unassembled WGS sequence"/>
</dbReference>
<evidence type="ECO:0000256" key="3">
    <source>
        <dbReference type="ARBA" id="ARBA00023167"/>
    </source>
</evidence>
<evidence type="ECO:0000256" key="4">
    <source>
        <dbReference type="PROSITE-ProRule" id="PRU00703"/>
    </source>
</evidence>
<dbReference type="SMART" id="SM00530">
    <property type="entry name" value="HTH_XRE"/>
    <property type="match status" value="1"/>
</dbReference>
<dbReference type="CDD" id="cd00093">
    <property type="entry name" value="HTH_XRE"/>
    <property type="match status" value="1"/>
</dbReference>
<dbReference type="InterPro" id="IPR046342">
    <property type="entry name" value="CBS_dom_sf"/>
</dbReference>
<dbReference type="AlphaFoldDB" id="A0A062V4K6"/>
<evidence type="ECO:0000313" key="7">
    <source>
        <dbReference type="EMBL" id="KCZ71528.1"/>
    </source>
</evidence>
<evidence type="ECO:0000313" key="8">
    <source>
        <dbReference type="Proteomes" id="UP000027153"/>
    </source>
</evidence>
<dbReference type="SUPFAM" id="SSF47413">
    <property type="entry name" value="lambda repressor-like DNA-binding domains"/>
    <property type="match status" value="1"/>
</dbReference>
<dbReference type="InterPro" id="IPR051257">
    <property type="entry name" value="Diverse_CBS-Domain"/>
</dbReference>
<accession>A0A062V4K6</accession>
<evidence type="ECO:0000256" key="2">
    <source>
        <dbReference type="ARBA" id="ARBA00023122"/>
    </source>
</evidence>
<dbReference type="Pfam" id="PF01381">
    <property type="entry name" value="HTH_3"/>
    <property type="match status" value="1"/>
</dbReference>
<dbReference type="PATRIC" id="fig|1392998.3.peg.2257"/>
<dbReference type="PANTHER" id="PTHR43080:SF4">
    <property type="entry name" value="CRO-LIKE PROTEIN"/>
    <property type="match status" value="1"/>
</dbReference>
<name>A0A062V4K6_9EURY</name>
<evidence type="ECO:0000259" key="6">
    <source>
        <dbReference type="PROSITE" id="PS51371"/>
    </source>
</evidence>
<dbReference type="GO" id="GO:0003677">
    <property type="term" value="F:DNA binding"/>
    <property type="evidence" value="ECO:0007669"/>
    <property type="project" value="InterPro"/>
</dbReference>
<reference evidence="7 8" key="1">
    <citation type="journal article" date="2013" name="Nature">
        <title>Anaerobic oxidation of methane coupled to nitrate reduction in a novel archaeal lineage.</title>
        <authorList>
            <person name="Haroon M.F."/>
            <person name="Hu S."/>
            <person name="Shi Y."/>
            <person name="Imelfort M."/>
            <person name="Keller J."/>
            <person name="Hugenholtz P."/>
            <person name="Yuan Z."/>
            <person name="Tyson G.W."/>
        </authorList>
    </citation>
    <scope>NUCLEOTIDE SEQUENCE [LARGE SCALE GENOMIC DNA]</scope>
    <source>
        <strain evidence="7 8">ANME-2d</strain>
    </source>
</reference>
<feature type="domain" description="HTH cro/C1-type" evidence="5">
    <location>
        <begin position="9"/>
        <end position="63"/>
    </location>
</feature>
<dbReference type="InterPro" id="IPR001387">
    <property type="entry name" value="Cro/C1-type_HTH"/>
</dbReference>
<gene>
    <name evidence="7" type="ORF">ANME2D_02261</name>
</gene>
<keyword evidence="2 4" id="KW-0129">CBS domain</keyword>
<dbReference type="PROSITE" id="PS50943">
    <property type="entry name" value="HTH_CROC1"/>
    <property type="match status" value="1"/>
</dbReference>
<evidence type="ECO:0000259" key="5">
    <source>
        <dbReference type="PROSITE" id="PS50943"/>
    </source>
</evidence>
<dbReference type="InterPro" id="IPR017158">
    <property type="entry name" value="Tscrpt-reg_CBS-contain_prd"/>
</dbReference>
<dbReference type="OrthoDB" id="30763at2157"/>